<feature type="compositionally biased region" description="Polar residues" evidence="1">
    <location>
        <begin position="550"/>
        <end position="565"/>
    </location>
</feature>
<feature type="compositionally biased region" description="Pro residues" evidence="1">
    <location>
        <begin position="999"/>
        <end position="1036"/>
    </location>
</feature>
<sequence length="1747" mass="185854">MTTDQVFRNWYAILGLSAEDPKDAKTSWIKAAVAYHPDVVCRGGEVPYEEACERYRLIAAAYTSLVDPDLGDQFAQTYASRRESLQSLRCLRVERSKNLLRHHDADHPSWSQPLCSAEEEAGAAIANWFNFYLTDTYVADLAAGRRARAPSTLSTTLDAALERIPSSLAIVNGAAAEVLKDLQRLRLAERQYAVSCNVASTHMGRICQQLNDQGRPPHWAILLHAGIINSEMAAAELDVSAVQPEVETTRSAKSVLERMRELRAKVSQAKLRVVDAAVSSVIASHATAPLSPFPRATSVSHVTACHDDLGVPPAEGMRIATGEHSAVVPTVTMESLKEAVSMVTSDTVQVTQPLPQPEQALVLPPNYQRHERRPSRTIKEGDSPAPVMHIVLDELSRRHIPPWKIIKNPRRAAPLLQMETNWPLHCRWSEIYMNGGTRLPPDLKCELHALTAEIILGWEEALPTLRRAYPQAVAHTLRRRRHRTNITAEDWWDSLTRTQQRNHLRQVWRYATATFLPCPLHGANDDVASEGDADTVDSRHHARVRDSAAGTVSPSAPQPSTTARPSSPKLPQHVRSGSTAHGALITVDDGVASWKLPELCFEPRRDQVEVPDTLDTWIPQPITFAKMSSPQFASDRSRHSAEQLSSSTRSSAGAEDDASTRPSTAPSPFSESVALPPDLMDEGPATKVADDAVSEEFDANDMPLSGSHRDVAEVDDYQHYHKPNGEPLTCRAVEAVQVPTVAAKGGPKKPGGPPGNTPGKSPPPGKGPSPKAPAPKAPAPKAPAPKAPAPKAPAPKAPAPKAPAPKAPAPKAPAPKAPAPKAPAPKSPPAAKPPPTNQPTQRPVSKPTAAPTSAPIKASRFATSLSNLRQHVTNVEWSDSAPRPTRPPGPPPPPDEAHRIIKGGRKRRSLRAALCCCCMPSDALDDAVPPPPVISSPAPKTPKPPAPRAAGAPTPVKAGQKKAAAAKSPAKATAPAKGEAAKPSDAKAQPKSGSNTSPKPAPKPASPSKPAAPKPAAPKPAPPKPAAPKPAAPKPASPAKKPKPKSSKTKLLSMWKSVMGLAPARQLPPDDFPHLCSTHVAFLRNDRNLPRLSPAWSFAESEVSEISETTRRLAFSFATLSRKLRGDRDSRPSSTGRNSPVTVSDPLFSPFAYQGCVLPIAEGPTMASFEPQVVTVTPAASVRAARWASPGTGPSSASESERFGRCVDMGDVSHDSPPNSASSIDWGTSPEGSINGDAPQASPSESSIDWGTTPEGSVTGDSPSEAPFGDTSGPSMDELLVLGSAPADIPAPAPPAIVLPRPQATILPVPGDSTVLDEPLDECNGLALQLSSRGIEGLLATVAESDSAQESAATLDRTLSSNVDDEPIPATVHAQEPSNYVHNVISSLASSDSTDDETELDQPIAIIVNLNDPVVIERQDDGSQIAYMHSGEEHLLEPGEQWVSNVGPAMPSTTLLVPSITLTGCSTAPCSPSTPPLPRLPGLCLDEDYAFSPEPAESSGVEHSSNDDAHSSRDVPSRPMSPSFDNGWHRAGSLSLLLVADPDTAEDDDDFIPILEGDSASKPLTWGVFRLPAIAEEEEDTVNDGPSLIEVDTVPEPLSWGACGLPSIAEEEEEEEGLAVPLSADEDDFIPVLDESDPTDVDEPVSDDTPDLPSSPLDANALSSRLTSIPAEPDEREHELPTAECEDLPETPSRSRHTPASSATPETAIATPETLFAPELPDVLEKLEDDHVVVEDMDDPVYAVIEV</sequence>
<feature type="region of interest" description="Disordered" evidence="1">
    <location>
        <begin position="628"/>
        <end position="685"/>
    </location>
</feature>
<dbReference type="RefSeq" id="XP_028475408.1">
    <property type="nucleotide sequence ID" value="XM_028624336.1"/>
</dbReference>
<feature type="compositionally biased region" description="Basic and acidic residues" evidence="1">
    <location>
        <begin position="1504"/>
        <end position="1516"/>
    </location>
</feature>
<reference evidence="3 4" key="1">
    <citation type="submission" date="2018-11" db="EMBL/GenBank/DDBJ databases">
        <title>Genome sequence of Apiotrichum porosum DSM 27194.</title>
        <authorList>
            <person name="Aliyu H."/>
            <person name="Gorte O."/>
            <person name="Ochsenreither K."/>
        </authorList>
    </citation>
    <scope>NUCLEOTIDE SEQUENCE [LARGE SCALE GENOMIC DNA]</scope>
    <source>
        <strain evidence="3 4">DSM 27194</strain>
    </source>
</reference>
<dbReference type="SUPFAM" id="SSF46565">
    <property type="entry name" value="Chaperone J-domain"/>
    <property type="match status" value="1"/>
</dbReference>
<evidence type="ECO:0000313" key="3">
    <source>
        <dbReference type="EMBL" id="RSH80461.1"/>
    </source>
</evidence>
<feature type="region of interest" description="Disordered" evidence="1">
    <location>
        <begin position="697"/>
        <end position="906"/>
    </location>
</feature>
<keyword evidence="4" id="KW-1185">Reference proteome</keyword>
<feature type="compositionally biased region" description="Basic and acidic residues" evidence="1">
    <location>
        <begin position="707"/>
        <end position="719"/>
    </location>
</feature>
<feature type="compositionally biased region" description="Pro residues" evidence="1">
    <location>
        <begin position="884"/>
        <end position="894"/>
    </location>
</feature>
<proteinExistence type="predicted"/>
<feature type="compositionally biased region" description="Polar residues" evidence="1">
    <location>
        <begin position="861"/>
        <end position="877"/>
    </location>
</feature>
<feature type="compositionally biased region" description="Low complexity" evidence="1">
    <location>
        <begin position="948"/>
        <end position="978"/>
    </location>
</feature>
<evidence type="ECO:0000259" key="2">
    <source>
        <dbReference type="PROSITE" id="PS50076"/>
    </source>
</evidence>
<name>A0A427XNG6_9TREE</name>
<dbReference type="Proteomes" id="UP000279236">
    <property type="component" value="Unassembled WGS sequence"/>
</dbReference>
<organism evidence="3 4">
    <name type="scientific">Apiotrichum porosum</name>
    <dbReference type="NCBI Taxonomy" id="105984"/>
    <lineage>
        <taxon>Eukaryota</taxon>
        <taxon>Fungi</taxon>
        <taxon>Dikarya</taxon>
        <taxon>Basidiomycota</taxon>
        <taxon>Agaricomycotina</taxon>
        <taxon>Tremellomycetes</taxon>
        <taxon>Trichosporonales</taxon>
        <taxon>Trichosporonaceae</taxon>
        <taxon>Apiotrichum</taxon>
    </lineage>
</organism>
<feature type="compositionally biased region" description="Acidic residues" evidence="1">
    <location>
        <begin position="1624"/>
        <end position="1650"/>
    </location>
</feature>
<gene>
    <name evidence="3" type="ORF">EHS24_009041</name>
</gene>
<dbReference type="STRING" id="105984.A0A427XNG6"/>
<feature type="compositionally biased region" description="Polar residues" evidence="1">
    <location>
        <begin position="1216"/>
        <end position="1232"/>
    </location>
</feature>
<evidence type="ECO:0000313" key="4">
    <source>
        <dbReference type="Proteomes" id="UP000279236"/>
    </source>
</evidence>
<feature type="compositionally biased region" description="Pro residues" evidence="1">
    <location>
        <begin position="750"/>
        <end position="837"/>
    </location>
</feature>
<feature type="region of interest" description="Disordered" evidence="1">
    <location>
        <begin position="1609"/>
        <end position="1717"/>
    </location>
</feature>
<feature type="compositionally biased region" description="Polar residues" evidence="1">
    <location>
        <begin position="660"/>
        <end position="670"/>
    </location>
</feature>
<feature type="compositionally biased region" description="Pro residues" evidence="1">
    <location>
        <begin position="928"/>
        <end position="947"/>
    </location>
</feature>
<feature type="region of interest" description="Disordered" evidence="1">
    <location>
        <begin position="1490"/>
        <end position="1526"/>
    </location>
</feature>
<dbReference type="Gene3D" id="1.10.287.110">
    <property type="entry name" value="DnaJ domain"/>
    <property type="match status" value="1"/>
</dbReference>
<comment type="caution">
    <text evidence="3">The sequence shown here is derived from an EMBL/GenBank/DDBJ whole genome shotgun (WGS) entry which is preliminary data.</text>
</comment>
<dbReference type="CDD" id="cd06257">
    <property type="entry name" value="DnaJ"/>
    <property type="match status" value="1"/>
</dbReference>
<dbReference type="SMART" id="SM00271">
    <property type="entry name" value="DnaJ"/>
    <property type="match status" value="1"/>
</dbReference>
<evidence type="ECO:0000256" key="1">
    <source>
        <dbReference type="SAM" id="MobiDB-lite"/>
    </source>
</evidence>
<dbReference type="InterPro" id="IPR001623">
    <property type="entry name" value="DnaJ_domain"/>
</dbReference>
<feature type="compositionally biased region" description="Polar residues" evidence="1">
    <location>
        <begin position="642"/>
        <end position="651"/>
    </location>
</feature>
<dbReference type="InterPro" id="IPR036869">
    <property type="entry name" value="J_dom_sf"/>
</dbReference>
<feature type="compositionally biased region" description="Low complexity" evidence="1">
    <location>
        <begin position="1698"/>
        <end position="1714"/>
    </location>
</feature>
<feature type="region of interest" description="Disordered" evidence="1">
    <location>
        <begin position="1207"/>
        <end position="1278"/>
    </location>
</feature>
<feature type="compositionally biased region" description="Polar residues" evidence="1">
    <location>
        <begin position="1241"/>
        <end position="1262"/>
    </location>
</feature>
<feature type="region of interest" description="Disordered" evidence="1">
    <location>
        <begin position="924"/>
        <end position="1050"/>
    </location>
</feature>
<feature type="region of interest" description="Disordered" evidence="1">
    <location>
        <begin position="543"/>
        <end position="577"/>
    </location>
</feature>
<accession>A0A427XNG6</accession>
<dbReference type="GeneID" id="39593584"/>
<protein>
    <recommendedName>
        <fullName evidence="2">J domain-containing protein</fullName>
    </recommendedName>
</protein>
<dbReference type="PROSITE" id="PS50076">
    <property type="entry name" value="DNAJ_2"/>
    <property type="match status" value="1"/>
</dbReference>
<feature type="domain" description="J" evidence="2">
    <location>
        <begin position="9"/>
        <end position="70"/>
    </location>
</feature>
<dbReference type="EMBL" id="RSCE01000008">
    <property type="protein sequence ID" value="RSH80461.1"/>
    <property type="molecule type" value="Genomic_DNA"/>
</dbReference>